<reference evidence="5" key="1">
    <citation type="submission" date="2022-01" db="EMBL/GenBank/DDBJ databases">
        <title>Draft Genome Sequences of Seven Type Strains of the Genus Streptomyces.</title>
        <authorList>
            <person name="Aziz S."/>
            <person name="Coretto E."/>
            <person name="Chronakova A."/>
            <person name="Sproer C."/>
            <person name="Huber K."/>
            <person name="Nouioui I."/>
            <person name="Gross H."/>
        </authorList>
    </citation>
    <scope>NUCLEOTIDE SEQUENCE</scope>
    <source>
        <strain evidence="5">DSM 103493</strain>
    </source>
</reference>
<evidence type="ECO:0000256" key="1">
    <source>
        <dbReference type="ARBA" id="ARBA00023015"/>
    </source>
</evidence>
<dbReference type="Gene3D" id="1.10.10.10">
    <property type="entry name" value="Winged helix-like DNA-binding domain superfamily/Winged helix DNA-binding domain"/>
    <property type="match status" value="1"/>
</dbReference>
<gene>
    <name evidence="5" type="ORF">L0P92_25850</name>
</gene>
<comment type="caution">
    <text evidence="5">The sequence shown here is derived from an EMBL/GenBank/DDBJ whole genome shotgun (WGS) entry which is preliminary data.</text>
</comment>
<dbReference type="InterPro" id="IPR011991">
    <property type="entry name" value="ArsR-like_HTH"/>
</dbReference>
<dbReference type="SMART" id="SM00347">
    <property type="entry name" value="HTH_MARR"/>
    <property type="match status" value="1"/>
</dbReference>
<dbReference type="GO" id="GO:0006950">
    <property type="term" value="P:response to stress"/>
    <property type="evidence" value="ECO:0007669"/>
    <property type="project" value="TreeGrafter"/>
</dbReference>
<dbReference type="InterPro" id="IPR023187">
    <property type="entry name" value="Tscrpt_reg_MarR-type_CS"/>
</dbReference>
<organism evidence="5 6">
    <name type="scientific">Streptomyces muensis</name>
    <dbReference type="NCBI Taxonomy" id="1077944"/>
    <lineage>
        <taxon>Bacteria</taxon>
        <taxon>Bacillati</taxon>
        <taxon>Actinomycetota</taxon>
        <taxon>Actinomycetes</taxon>
        <taxon>Kitasatosporales</taxon>
        <taxon>Streptomycetaceae</taxon>
        <taxon>Streptomyces</taxon>
    </lineage>
</organism>
<name>A0A9X1Q2Q9_STRM4</name>
<dbReference type="PROSITE" id="PS01117">
    <property type="entry name" value="HTH_MARR_1"/>
    <property type="match status" value="1"/>
</dbReference>
<dbReference type="GO" id="GO:0003700">
    <property type="term" value="F:DNA-binding transcription factor activity"/>
    <property type="evidence" value="ECO:0007669"/>
    <property type="project" value="InterPro"/>
</dbReference>
<dbReference type="PANTHER" id="PTHR33164:SF99">
    <property type="entry name" value="MARR FAMILY REGULATORY PROTEIN"/>
    <property type="match status" value="1"/>
</dbReference>
<keyword evidence="3" id="KW-0804">Transcription</keyword>
<evidence type="ECO:0000313" key="5">
    <source>
        <dbReference type="EMBL" id="MCF1596959.1"/>
    </source>
</evidence>
<evidence type="ECO:0000259" key="4">
    <source>
        <dbReference type="PROSITE" id="PS50995"/>
    </source>
</evidence>
<dbReference type="InterPro" id="IPR039422">
    <property type="entry name" value="MarR/SlyA-like"/>
</dbReference>
<evidence type="ECO:0000313" key="6">
    <source>
        <dbReference type="Proteomes" id="UP001139384"/>
    </source>
</evidence>
<dbReference type="CDD" id="cd00090">
    <property type="entry name" value="HTH_ARSR"/>
    <property type="match status" value="1"/>
</dbReference>
<dbReference type="SUPFAM" id="SSF46785">
    <property type="entry name" value="Winged helix' DNA-binding domain"/>
    <property type="match status" value="1"/>
</dbReference>
<dbReference type="PROSITE" id="PS50995">
    <property type="entry name" value="HTH_MARR_2"/>
    <property type="match status" value="1"/>
</dbReference>
<dbReference type="Pfam" id="PF12802">
    <property type="entry name" value="MarR_2"/>
    <property type="match status" value="1"/>
</dbReference>
<dbReference type="Proteomes" id="UP001139384">
    <property type="component" value="Unassembled WGS sequence"/>
</dbReference>
<sequence length="140" mass="15739">MTGVSDEQRLMRQWRELLALHAHTFSSLDRELQRFGLGASDFEVLDVLTQNDSGDDRGLYVHELAGLVHLSQSAVSRLVARLARDGLITRKECSTDRRRVRVILTAVGRARHREALPVQLTVLQQQLAVMPGESTPQADR</sequence>
<proteinExistence type="predicted"/>
<dbReference type="EMBL" id="JAKEIP010000122">
    <property type="protein sequence ID" value="MCF1596959.1"/>
    <property type="molecule type" value="Genomic_DNA"/>
</dbReference>
<evidence type="ECO:0000256" key="2">
    <source>
        <dbReference type="ARBA" id="ARBA00023125"/>
    </source>
</evidence>
<dbReference type="InterPro" id="IPR036388">
    <property type="entry name" value="WH-like_DNA-bd_sf"/>
</dbReference>
<keyword evidence="6" id="KW-1185">Reference proteome</keyword>
<accession>A0A9X1Q2Q9</accession>
<dbReference type="InterPro" id="IPR036390">
    <property type="entry name" value="WH_DNA-bd_sf"/>
</dbReference>
<evidence type="ECO:0000256" key="3">
    <source>
        <dbReference type="ARBA" id="ARBA00023163"/>
    </source>
</evidence>
<dbReference type="PANTHER" id="PTHR33164">
    <property type="entry name" value="TRANSCRIPTIONAL REGULATOR, MARR FAMILY"/>
    <property type="match status" value="1"/>
</dbReference>
<protein>
    <submittedName>
        <fullName evidence="5">MarR family transcriptional regulator</fullName>
    </submittedName>
</protein>
<keyword evidence="2" id="KW-0238">DNA-binding</keyword>
<feature type="domain" description="HTH marR-type" evidence="4">
    <location>
        <begin position="7"/>
        <end position="140"/>
    </location>
</feature>
<dbReference type="AlphaFoldDB" id="A0A9X1Q2Q9"/>
<dbReference type="GO" id="GO:0003677">
    <property type="term" value="F:DNA binding"/>
    <property type="evidence" value="ECO:0007669"/>
    <property type="project" value="UniProtKB-KW"/>
</dbReference>
<keyword evidence="1" id="KW-0805">Transcription regulation</keyword>
<dbReference type="InterPro" id="IPR000835">
    <property type="entry name" value="HTH_MarR-typ"/>
</dbReference>
<dbReference type="RefSeq" id="WP_234765386.1">
    <property type="nucleotide sequence ID" value="NZ_JAKEIP010000122.1"/>
</dbReference>